<gene>
    <name evidence="1" type="ORF">QV01_05880</name>
    <name evidence="2" type="ORF">QV06_04220</name>
    <name evidence="3" type="ORF">QV07_01135</name>
</gene>
<evidence type="ECO:0000313" key="1">
    <source>
        <dbReference type="EMBL" id="OBW92022.1"/>
    </source>
</evidence>
<evidence type="ECO:0000313" key="4">
    <source>
        <dbReference type="Proteomes" id="UP000092626"/>
    </source>
</evidence>
<dbReference type="Proteomes" id="UP000092626">
    <property type="component" value="Unassembled WGS sequence"/>
</dbReference>
<dbReference type="STRING" id="505345.QV06_04220"/>
<dbReference type="EMBL" id="JTJS01000009">
    <property type="protein sequence ID" value="OBX11816.1"/>
    <property type="molecule type" value="Genomic_DNA"/>
</dbReference>
<accession>A0A1A7QCD9</accession>
<evidence type="ECO:0000313" key="3">
    <source>
        <dbReference type="EMBL" id="OBX11816.1"/>
    </source>
</evidence>
<comment type="caution">
    <text evidence="3">The sequence shown here is derived from an EMBL/GenBank/DDBJ whole genome shotgun (WGS) entry which is preliminary data.</text>
</comment>
<evidence type="ECO:0000313" key="5">
    <source>
        <dbReference type="Proteomes" id="UP000243168"/>
    </source>
</evidence>
<name>A0A1A7QCD9_9PAST</name>
<keyword evidence="6" id="KW-1185">Reference proteome</keyword>
<dbReference type="OrthoDB" id="5683143at2"/>
<dbReference type="EMBL" id="JTJR01000015">
    <property type="protein sequence ID" value="OBX05020.1"/>
    <property type="molecule type" value="Genomic_DNA"/>
</dbReference>
<organism evidence="3 5">
    <name type="scientific">Gallibacterium genomosp. 3</name>
    <dbReference type="NCBI Taxonomy" id="505345"/>
    <lineage>
        <taxon>Bacteria</taxon>
        <taxon>Pseudomonadati</taxon>
        <taxon>Pseudomonadota</taxon>
        <taxon>Gammaproteobacteria</taxon>
        <taxon>Pasteurellales</taxon>
        <taxon>Pasteurellaceae</taxon>
        <taxon>Gallibacterium</taxon>
    </lineage>
</organism>
<reference evidence="4 5" key="1">
    <citation type="submission" date="2014-11" db="EMBL/GenBank/DDBJ databases">
        <title>Pan-genome of Gallibacterium spp.</title>
        <authorList>
            <person name="Kudirkiene E."/>
            <person name="Bojesen A.M."/>
        </authorList>
    </citation>
    <scope>NUCLEOTIDE SEQUENCE [LARGE SCALE GENOMIC DNA]</scope>
    <source>
        <strain evidence="2 4">59/S3/89</strain>
        <strain evidence="1 6">F151</strain>
        <strain evidence="3 5">F298</strain>
    </source>
</reference>
<dbReference type="Pfam" id="PF05258">
    <property type="entry name" value="DciA"/>
    <property type="match status" value="1"/>
</dbReference>
<proteinExistence type="predicted"/>
<protein>
    <recommendedName>
        <fullName evidence="7">DUF721 domain-containing protein</fullName>
    </recommendedName>
</protein>
<dbReference type="Proteomes" id="UP000243168">
    <property type="component" value="Unassembled WGS sequence"/>
</dbReference>
<dbReference type="EMBL" id="JTJM01000025">
    <property type="protein sequence ID" value="OBW92022.1"/>
    <property type="molecule type" value="Genomic_DNA"/>
</dbReference>
<evidence type="ECO:0000313" key="2">
    <source>
        <dbReference type="EMBL" id="OBX05020.1"/>
    </source>
</evidence>
<dbReference type="AlphaFoldDB" id="A0A1A7QCD9"/>
<sequence length="108" mass="12544">MQMATNKDVRNQKVMNVNDILQRSSLSTLIEQHNQLQQFYLDIEKLIPAQFQGKMRLADQSENKLLFHVANGIVYQSLLFQQAQLLANIQKKYPKIQQIEFKVIPSLG</sequence>
<evidence type="ECO:0008006" key="7">
    <source>
        <dbReference type="Google" id="ProtNLM"/>
    </source>
</evidence>
<dbReference type="InterPro" id="IPR007922">
    <property type="entry name" value="DciA-like"/>
</dbReference>
<evidence type="ECO:0000313" key="6">
    <source>
        <dbReference type="Proteomes" id="UP000243558"/>
    </source>
</evidence>
<dbReference type="Proteomes" id="UP000243558">
    <property type="component" value="Unassembled WGS sequence"/>
</dbReference>